<dbReference type="GO" id="GO:0003677">
    <property type="term" value="F:DNA binding"/>
    <property type="evidence" value="ECO:0007669"/>
    <property type="project" value="UniProtKB-KW"/>
</dbReference>
<keyword evidence="9" id="KW-1185">Reference proteome</keyword>
<dbReference type="RefSeq" id="XP_044454243.1">
    <property type="nucleotide sequence ID" value="XM_044598308.1"/>
</dbReference>
<feature type="region of interest" description="Disordered" evidence="6">
    <location>
        <begin position="241"/>
        <end position="287"/>
    </location>
</feature>
<dbReference type="GeneID" id="123186567"/>
<comment type="subcellular location">
    <subcellularLocation>
        <location evidence="1">Nucleus</location>
    </subcellularLocation>
</comment>
<dbReference type="Proteomes" id="UP000019116">
    <property type="component" value="Chromosome 2A"/>
</dbReference>
<dbReference type="GO" id="GO:0005634">
    <property type="term" value="C:nucleus"/>
    <property type="evidence" value="ECO:0007669"/>
    <property type="project" value="UniProtKB-SubCell"/>
</dbReference>
<evidence type="ECO:0000256" key="4">
    <source>
        <dbReference type="ARBA" id="ARBA00023163"/>
    </source>
</evidence>
<dbReference type="Gramene" id="TraesNOR2A03G00828040.2">
    <property type="protein sequence ID" value="TraesNOR2A03G00828040.2"/>
    <property type="gene ID" value="TraesNOR2A03G00828040"/>
</dbReference>
<dbReference type="Gramene" id="TraesCS2A02G554300.2">
    <property type="protein sequence ID" value="TraesCS2A02G554300.2"/>
    <property type="gene ID" value="TraesCS2A02G554300"/>
</dbReference>
<evidence type="ECO:0000256" key="5">
    <source>
        <dbReference type="ARBA" id="ARBA00023242"/>
    </source>
</evidence>
<dbReference type="GO" id="GO:0003700">
    <property type="term" value="F:DNA-binding transcription factor activity"/>
    <property type="evidence" value="ECO:0007669"/>
    <property type="project" value="InterPro"/>
</dbReference>
<dbReference type="Gene3D" id="2.40.330.10">
    <property type="entry name" value="DNA-binding pseudobarrel domain"/>
    <property type="match status" value="1"/>
</dbReference>
<dbReference type="SMART" id="SM01019">
    <property type="entry name" value="B3"/>
    <property type="match status" value="1"/>
</dbReference>
<evidence type="ECO:0000256" key="2">
    <source>
        <dbReference type="ARBA" id="ARBA00023015"/>
    </source>
</evidence>
<reference evidence="8" key="1">
    <citation type="submission" date="2018-08" db="EMBL/GenBank/DDBJ databases">
        <authorList>
            <person name="Rossello M."/>
        </authorList>
    </citation>
    <scope>NUCLEOTIDE SEQUENCE [LARGE SCALE GENOMIC DNA]</scope>
    <source>
        <strain evidence="8">cv. Chinese Spring</strain>
    </source>
</reference>
<keyword evidence="4" id="KW-0804">Transcription</keyword>
<dbReference type="PANTHER" id="PTHR31140:SF90">
    <property type="entry name" value="B3 DOMAIN-CONTAINING TRANSCRIPTION FACTOR LEC2"/>
    <property type="match status" value="1"/>
</dbReference>
<reference evidence="8" key="2">
    <citation type="submission" date="2018-10" db="UniProtKB">
        <authorList>
            <consortium name="EnsemblPlants"/>
        </authorList>
    </citation>
    <scope>IDENTIFICATION</scope>
</reference>
<dbReference type="SUPFAM" id="SSF101936">
    <property type="entry name" value="DNA-binding pseudobarrel domain"/>
    <property type="match status" value="1"/>
</dbReference>
<feature type="domain" description="TF-B3" evidence="7">
    <location>
        <begin position="319"/>
        <end position="419"/>
    </location>
</feature>
<keyword evidence="2" id="KW-0805">Transcription regulation</keyword>
<dbReference type="OrthoDB" id="757982at2759"/>
<protein>
    <recommendedName>
        <fullName evidence="7">TF-B3 domain-containing protein</fullName>
    </recommendedName>
</protein>
<keyword evidence="3" id="KW-0238">DNA-binding</keyword>
<dbReference type="PANTHER" id="PTHR31140">
    <property type="entry name" value="B3 DOMAIN-CONTAINING TRANSCRIPTION FACTOR ABI3"/>
    <property type="match status" value="1"/>
</dbReference>
<dbReference type="EnsemblPlants" id="TraesCS2A02G554300.2">
    <property type="protein sequence ID" value="TraesCS2A02G554300.2"/>
    <property type="gene ID" value="TraesCS2A02G554300"/>
</dbReference>
<feature type="compositionally biased region" description="Basic residues" evidence="6">
    <location>
        <begin position="259"/>
        <end position="269"/>
    </location>
</feature>
<sequence length="467" mass="51504">MADANGSSSLSPQHSSGGEFVTGDFVAVPGAGPHASFQALLASVGGHGVHGDVANVLAQRQYQEFEQLFGPPGPLIQAPPQPMPLQVQAPSPTPPPPHCAQSNLLMPTGTHNYQHWQPPAPQLGVAAAPRQAPMGAGGFGDWTMYNVNSTILSVACGSNSGNNNGYHQSSRLCSATAWPNNFMPPPPSSYSVYPHGIQQQQQQGHQQAITYNANNNHQQGFVSNFSVDPPLLPAQCFQPISPVPNNRSPPQLFEESRYARRAKRRTQKRKNSEDPPEMGSENSGGLDHAMMLDGNHNFSNLGRQIFITRFNCKDYHMVVWKELTNSDVGNIGRIVLPKRDAEANLPALLERDGLILKMEDMRLPVTWNFKFRYWPNNKSRMYVLESTGEFTKHHNLATQDTFIIYKSLESGKFIVRGEKVTGQCATLICPECKEQGRINNRQCGFTRNLHARKRRSMPAVFTSAPSQ</sequence>
<dbReference type="Pfam" id="PF02362">
    <property type="entry name" value="B3"/>
    <property type="match status" value="1"/>
</dbReference>
<gene>
    <name evidence="8" type="primary">LOC123186567</name>
</gene>
<dbReference type="InterPro" id="IPR003340">
    <property type="entry name" value="B3_DNA-bd"/>
</dbReference>
<name>A0A3B6B7M5_WHEAT</name>
<dbReference type="InterPro" id="IPR044800">
    <property type="entry name" value="LEC2-like"/>
</dbReference>
<dbReference type="AlphaFoldDB" id="A0A3B6B7M5"/>
<organism evidence="8">
    <name type="scientific">Triticum aestivum</name>
    <name type="common">Wheat</name>
    <dbReference type="NCBI Taxonomy" id="4565"/>
    <lineage>
        <taxon>Eukaryota</taxon>
        <taxon>Viridiplantae</taxon>
        <taxon>Streptophyta</taxon>
        <taxon>Embryophyta</taxon>
        <taxon>Tracheophyta</taxon>
        <taxon>Spermatophyta</taxon>
        <taxon>Magnoliopsida</taxon>
        <taxon>Liliopsida</taxon>
        <taxon>Poales</taxon>
        <taxon>Poaceae</taxon>
        <taxon>BOP clade</taxon>
        <taxon>Pooideae</taxon>
        <taxon>Triticodae</taxon>
        <taxon>Triticeae</taxon>
        <taxon>Triticinae</taxon>
        <taxon>Triticum</taxon>
    </lineage>
</organism>
<accession>A0A3B6B7M5</accession>
<evidence type="ECO:0000256" key="1">
    <source>
        <dbReference type="ARBA" id="ARBA00004123"/>
    </source>
</evidence>
<keyword evidence="5" id="KW-0539">Nucleus</keyword>
<proteinExistence type="predicted"/>
<evidence type="ECO:0000259" key="7">
    <source>
        <dbReference type="SMART" id="SM01019"/>
    </source>
</evidence>
<evidence type="ECO:0000256" key="3">
    <source>
        <dbReference type="ARBA" id="ARBA00023125"/>
    </source>
</evidence>
<dbReference type="SMR" id="A0A3B6B7M5"/>
<dbReference type="Gramene" id="TraesCS2A03G1285400.2">
    <property type="protein sequence ID" value="TraesCS2A03G1285400.2.CDS"/>
    <property type="gene ID" value="TraesCS2A03G1285400"/>
</dbReference>
<dbReference type="InterPro" id="IPR015300">
    <property type="entry name" value="DNA-bd_pseudobarrel_sf"/>
</dbReference>
<evidence type="ECO:0000313" key="8">
    <source>
        <dbReference type="EnsemblPlants" id="TraesCS2A02G554300.2"/>
    </source>
</evidence>
<dbReference type="PaxDb" id="4565-Traes_2AL_B518C11E4.1"/>
<evidence type="ECO:0000313" key="9">
    <source>
        <dbReference type="Proteomes" id="UP000019116"/>
    </source>
</evidence>
<evidence type="ECO:0000256" key="6">
    <source>
        <dbReference type="SAM" id="MobiDB-lite"/>
    </source>
</evidence>
<dbReference type="CDD" id="cd10017">
    <property type="entry name" value="B3_DNA"/>
    <property type="match status" value="1"/>
</dbReference>